<proteinExistence type="predicted"/>
<dbReference type="OMA" id="GYTTLCA"/>
<dbReference type="InterPro" id="IPR050585">
    <property type="entry name" value="Xaa-Pro_dipeptidyl-ppase/CocE"/>
</dbReference>
<dbReference type="PANTHER" id="PTHR43056:SF5">
    <property type="entry name" value="PEPTIDASE S9 PROLYL OLIGOPEPTIDASE CATALYTIC DOMAIN-CONTAINING PROTEIN"/>
    <property type="match status" value="1"/>
</dbReference>
<dbReference type="Proteomes" id="UP000887565">
    <property type="component" value="Unplaced"/>
</dbReference>
<dbReference type="GO" id="GO:0006508">
    <property type="term" value="P:proteolysis"/>
    <property type="evidence" value="ECO:0007669"/>
    <property type="project" value="InterPro"/>
</dbReference>
<accession>A0A915IKF2</accession>
<dbReference type="Gene3D" id="3.40.50.1820">
    <property type="entry name" value="alpha/beta hydrolase"/>
    <property type="match status" value="1"/>
</dbReference>
<dbReference type="Pfam" id="PF00326">
    <property type="entry name" value="Peptidase_S9"/>
    <property type="match status" value="1"/>
</dbReference>
<dbReference type="GO" id="GO:0008236">
    <property type="term" value="F:serine-type peptidase activity"/>
    <property type="evidence" value="ECO:0007669"/>
    <property type="project" value="InterPro"/>
</dbReference>
<dbReference type="AlphaFoldDB" id="A0A915IKF2"/>
<dbReference type="SUPFAM" id="SSF53474">
    <property type="entry name" value="alpha/beta-Hydrolases"/>
    <property type="match status" value="1"/>
</dbReference>
<dbReference type="PANTHER" id="PTHR43056">
    <property type="entry name" value="PEPTIDASE S9 PROLYL OLIGOPEPTIDASE"/>
    <property type="match status" value="1"/>
</dbReference>
<keyword evidence="2" id="KW-1185">Reference proteome</keyword>
<evidence type="ECO:0000313" key="2">
    <source>
        <dbReference type="Proteomes" id="UP000887565"/>
    </source>
</evidence>
<dbReference type="InterPro" id="IPR029058">
    <property type="entry name" value="AB_hydrolase_fold"/>
</dbReference>
<evidence type="ECO:0000259" key="1">
    <source>
        <dbReference type="Pfam" id="PF00326"/>
    </source>
</evidence>
<feature type="domain" description="Peptidase S9 prolyl oligopeptidase catalytic" evidence="1">
    <location>
        <begin position="520"/>
        <end position="699"/>
    </location>
</feature>
<sequence>IACFFVKVAVYYNNSPKVPLIRPVTNLKFLTVKIRFFSGNMAEKMEAQYGTWPSPINSSFMTANFNKFVERNFFVGVGVVYWSECRPCESGRTVVCSRFTGGKILQWTPVGFDVRSRVHEYGGGSFLVHNGVLYFSNCSDSRLYKQESFDARPVPLTEENDNFRYADACFSNVRELNKNYYFLNHFANFSGEKIGRFFFQNVPKEESFRQLNSPKSRLTPHTLELCYGFIFCIREDHTAKNVLPTNTVVSVNVSDGSQKVVVEGSDFYACPKISSDGLNLMWMQWSHPNMPWDDTEICIANLNENGSIQQGSERTIARKKDVNFMQPKFSPTGKPFFICDDTDWWNLYEYDESGNHHNVQPLLKELGGPQWVFSADAYAFDPKNSGDVAVAFDYELGIVNLKSELFYKQETGFTVHQYINFGRDGCIYCLASSSTKHPSIIRWNVANGETEVIKASCEPLDESLISVPEHIAFRTGSENEMAYGYFYAPKNPGYKGRQKTAPPLVVMVHGGPTAACSPTLDIRKQYLTSRGVAILDVNYRGSTGYGKKFRSSLYKNWGIYDVEDCCNGALHLAKEQKVDPNQLAIRGGSAGGYTVLACLTFTNVFKVGVSHYGIGDLETLLADTHKFESHYNDLLVGPYETMKDEFKKRSPINSVEKLNCPVAFFQGLDDKVVPPQQAQKMYEALLNKGIPTCLVLFPATKETQGDETRVYIWRARTHVDVRLCASCVDLGQHTFLHVDVRRRASMCASEGHGFRTAENIRLAVDGEFFFICKIFGIPTSTTPDDLLDVKNMDTKVICHQSNSQAC</sequence>
<dbReference type="SUPFAM" id="SSF82171">
    <property type="entry name" value="DPP6 N-terminal domain-like"/>
    <property type="match status" value="1"/>
</dbReference>
<organism evidence="2 3">
    <name type="scientific">Romanomermis culicivorax</name>
    <name type="common">Nematode worm</name>
    <dbReference type="NCBI Taxonomy" id="13658"/>
    <lineage>
        <taxon>Eukaryota</taxon>
        <taxon>Metazoa</taxon>
        <taxon>Ecdysozoa</taxon>
        <taxon>Nematoda</taxon>
        <taxon>Enoplea</taxon>
        <taxon>Dorylaimia</taxon>
        <taxon>Mermithida</taxon>
        <taxon>Mermithoidea</taxon>
        <taxon>Mermithidae</taxon>
        <taxon>Romanomermis</taxon>
    </lineage>
</organism>
<protein>
    <submittedName>
        <fullName evidence="3">Peptidase S9 prolyl oligopeptidase catalytic domain-containing protein</fullName>
    </submittedName>
</protein>
<dbReference type="WBParaSite" id="nRc.2.0.1.t14491-RA">
    <property type="protein sequence ID" value="nRc.2.0.1.t14491-RA"/>
    <property type="gene ID" value="nRc.2.0.1.g14491"/>
</dbReference>
<dbReference type="InterPro" id="IPR001375">
    <property type="entry name" value="Peptidase_S9_cat"/>
</dbReference>
<evidence type="ECO:0000313" key="3">
    <source>
        <dbReference type="WBParaSite" id="nRc.2.0.1.t14491-RA"/>
    </source>
</evidence>
<reference evidence="3" key="1">
    <citation type="submission" date="2022-11" db="UniProtKB">
        <authorList>
            <consortium name="WormBaseParasite"/>
        </authorList>
    </citation>
    <scope>IDENTIFICATION</scope>
</reference>
<name>A0A915IKF2_ROMCU</name>